<comment type="caution">
    <text evidence="9">The sequence shown here is derived from an EMBL/GenBank/DDBJ whole genome shotgun (WGS) entry which is preliminary data.</text>
</comment>
<feature type="transmembrane region" description="Helical" evidence="7">
    <location>
        <begin position="187"/>
        <end position="209"/>
    </location>
</feature>
<proteinExistence type="inferred from homology"/>
<evidence type="ECO:0000256" key="1">
    <source>
        <dbReference type="ARBA" id="ARBA00004651"/>
    </source>
</evidence>
<feature type="transmembrane region" description="Helical" evidence="7">
    <location>
        <begin position="245"/>
        <end position="263"/>
    </location>
</feature>
<dbReference type="PANTHER" id="PTHR30012">
    <property type="entry name" value="GENERAL SECRETION PATHWAY PROTEIN"/>
    <property type="match status" value="1"/>
</dbReference>
<evidence type="ECO:0000256" key="2">
    <source>
        <dbReference type="ARBA" id="ARBA00005745"/>
    </source>
</evidence>
<feature type="domain" description="Type II secretion system protein GspF" evidence="8">
    <location>
        <begin position="102"/>
        <end position="208"/>
    </location>
</feature>
<evidence type="ECO:0000256" key="6">
    <source>
        <dbReference type="ARBA" id="ARBA00023136"/>
    </source>
</evidence>
<evidence type="ECO:0000256" key="4">
    <source>
        <dbReference type="ARBA" id="ARBA00022692"/>
    </source>
</evidence>
<feature type="transmembrane region" description="Helical" evidence="7">
    <location>
        <begin position="388"/>
        <end position="410"/>
    </location>
</feature>
<keyword evidence="3" id="KW-1003">Cell membrane</keyword>
<dbReference type="InterPro" id="IPR018076">
    <property type="entry name" value="T2SS_GspF_dom"/>
</dbReference>
<evidence type="ECO:0000256" key="5">
    <source>
        <dbReference type="ARBA" id="ARBA00022989"/>
    </source>
</evidence>
<evidence type="ECO:0000313" key="9">
    <source>
        <dbReference type="EMBL" id="MDI9235189.1"/>
    </source>
</evidence>
<keyword evidence="10" id="KW-1185">Reference proteome</keyword>
<sequence length="420" mass="45888">MSTSSQTQPKVLAQSGLSLYWNFSALSPNPGDKRKIQGMVQASSSVYALARVKRMGFKRPQVRVNVSQTLSSGFGFIVQSDFDLRDKARLYETLGKRLQREGSIITALESAQEYLQDGRLKGAVAIVAAQVNDGQPLHAAMQTAGFTPRDAMVVRALSEAGNAHQAFTDLAAEARTRYQRDTALSSALRMPILMLLALYLALPAFFLGLGPRIMQFFKRLGTQSTNIPDAIKSIYATVDWVNLNVQLALLVYIAIGLGAITLWKSSLWSRLALKIKAFRDLALKTEHASLWSVYGLMYAAGIPGQDICTVLRPAAQLQQTSEALLRMSKRLAAGSDDRDAMQSAGFPSFVVSGYRAARDSGSLADGLKSFTNMLNEDIEMLTNQTKAWLQLVSIFLMSGAVMGVFYVVYYPVAGTVLNSL</sequence>
<reference evidence="9" key="1">
    <citation type="submission" date="2023-05" db="EMBL/GenBank/DDBJ databases">
        <title>Limnohabitans sp. strain HM2-2 Genome sequencing and assembly.</title>
        <authorList>
            <person name="Jung Y."/>
        </authorList>
    </citation>
    <scope>NUCLEOTIDE SEQUENCE</scope>
    <source>
        <strain evidence="9">HM2-2</strain>
    </source>
</reference>
<evidence type="ECO:0000256" key="7">
    <source>
        <dbReference type="SAM" id="Phobius"/>
    </source>
</evidence>
<keyword evidence="4 7" id="KW-0812">Transmembrane</keyword>
<name>A0ABT6XB70_9BURK</name>
<dbReference type="Gene3D" id="1.20.81.30">
    <property type="entry name" value="Type II secretion system (T2SS), domain F"/>
    <property type="match status" value="2"/>
</dbReference>
<gene>
    <name evidence="9" type="ORF">QLQ16_15230</name>
</gene>
<feature type="domain" description="Type II secretion system protein GspF" evidence="8">
    <location>
        <begin position="295"/>
        <end position="411"/>
    </location>
</feature>
<dbReference type="EMBL" id="JASGBH010000015">
    <property type="protein sequence ID" value="MDI9235189.1"/>
    <property type="molecule type" value="Genomic_DNA"/>
</dbReference>
<dbReference type="Pfam" id="PF00482">
    <property type="entry name" value="T2SSF"/>
    <property type="match status" value="2"/>
</dbReference>
<evidence type="ECO:0000313" key="10">
    <source>
        <dbReference type="Proteomes" id="UP001431902"/>
    </source>
</evidence>
<evidence type="ECO:0000259" key="8">
    <source>
        <dbReference type="Pfam" id="PF00482"/>
    </source>
</evidence>
<keyword evidence="6 7" id="KW-0472">Membrane</keyword>
<dbReference type="InterPro" id="IPR003004">
    <property type="entry name" value="GspF/PilC"/>
</dbReference>
<dbReference type="Proteomes" id="UP001431902">
    <property type="component" value="Unassembled WGS sequence"/>
</dbReference>
<dbReference type="InterPro" id="IPR042094">
    <property type="entry name" value="T2SS_GspF_sf"/>
</dbReference>
<comment type="similarity">
    <text evidence="2">Belongs to the GSP F family.</text>
</comment>
<dbReference type="PANTHER" id="PTHR30012:SF0">
    <property type="entry name" value="TYPE II SECRETION SYSTEM PROTEIN F-RELATED"/>
    <property type="match status" value="1"/>
</dbReference>
<dbReference type="RefSeq" id="WP_283225518.1">
    <property type="nucleotide sequence ID" value="NZ_JASGBH010000015.1"/>
</dbReference>
<accession>A0ABT6XB70</accession>
<keyword evidence="5 7" id="KW-1133">Transmembrane helix</keyword>
<protein>
    <submittedName>
        <fullName evidence="9">Type II secretion system F family protein</fullName>
    </submittedName>
</protein>
<comment type="subcellular location">
    <subcellularLocation>
        <location evidence="1">Cell membrane</location>
        <topology evidence="1">Multi-pass membrane protein</topology>
    </subcellularLocation>
</comment>
<evidence type="ECO:0000256" key="3">
    <source>
        <dbReference type="ARBA" id="ARBA00022475"/>
    </source>
</evidence>
<organism evidence="9 10">
    <name type="scientific">Limnohabitans lacus</name>
    <dbReference type="NCBI Taxonomy" id="3045173"/>
    <lineage>
        <taxon>Bacteria</taxon>
        <taxon>Pseudomonadati</taxon>
        <taxon>Pseudomonadota</taxon>
        <taxon>Betaproteobacteria</taxon>
        <taxon>Burkholderiales</taxon>
        <taxon>Comamonadaceae</taxon>
        <taxon>Limnohabitans</taxon>
    </lineage>
</organism>